<evidence type="ECO:0000313" key="4">
    <source>
        <dbReference type="WBParaSite" id="HNAJ_0000132501-mRNA-1"/>
    </source>
</evidence>
<evidence type="ECO:0000313" key="2">
    <source>
        <dbReference type="EMBL" id="VDN97183.1"/>
    </source>
</evidence>
<dbReference type="OrthoDB" id="1262810at2759"/>
<dbReference type="InterPro" id="IPR058210">
    <property type="entry name" value="SACS/Nov_dom"/>
</dbReference>
<dbReference type="PANTHER" id="PTHR32387">
    <property type="entry name" value="WU:FJ29H11"/>
    <property type="match status" value="1"/>
</dbReference>
<dbReference type="PANTHER" id="PTHR32387:SF0">
    <property type="entry name" value="PROTEIN NO VEIN"/>
    <property type="match status" value="1"/>
</dbReference>
<accession>A0A0R3T2X4</accession>
<dbReference type="NCBIfam" id="NF047352">
    <property type="entry name" value="P_loop_sacsin"/>
    <property type="match status" value="1"/>
</dbReference>
<dbReference type="SUPFAM" id="SSF55874">
    <property type="entry name" value="ATPase domain of HSP90 chaperone/DNA topoisomerase II/histidine kinase"/>
    <property type="match status" value="1"/>
</dbReference>
<reference evidence="4" key="1">
    <citation type="submission" date="2016-04" db="UniProtKB">
        <authorList>
            <consortium name="WormBaseParasite"/>
        </authorList>
    </citation>
    <scope>IDENTIFICATION</scope>
</reference>
<dbReference type="EMBL" id="UZAE01000501">
    <property type="protein sequence ID" value="VDN97183.1"/>
    <property type="molecule type" value="Genomic_DNA"/>
</dbReference>
<name>A0A0R3T2X4_RODNA</name>
<evidence type="ECO:0000259" key="1">
    <source>
        <dbReference type="Pfam" id="PF25794"/>
    </source>
</evidence>
<keyword evidence="3" id="KW-1185">Reference proteome</keyword>
<dbReference type="WBParaSite" id="HNAJ_0000132501-mRNA-1">
    <property type="protein sequence ID" value="HNAJ_0000132501-mRNA-1"/>
    <property type="gene ID" value="HNAJ_0000132501"/>
</dbReference>
<reference evidence="2 3" key="2">
    <citation type="submission" date="2018-11" db="EMBL/GenBank/DDBJ databases">
        <authorList>
            <consortium name="Pathogen Informatics"/>
        </authorList>
    </citation>
    <scope>NUCLEOTIDE SEQUENCE [LARGE SCALE GENOMIC DNA]</scope>
</reference>
<protein>
    <submittedName>
        <fullName evidence="4">HATPase_c domain-containing protein</fullName>
    </submittedName>
</protein>
<dbReference type="InterPro" id="IPR036890">
    <property type="entry name" value="HATPase_C_sf"/>
</dbReference>
<organism evidence="4">
    <name type="scientific">Rodentolepis nana</name>
    <name type="common">Dwarf tapeworm</name>
    <name type="synonym">Hymenolepis nana</name>
    <dbReference type="NCBI Taxonomy" id="102285"/>
    <lineage>
        <taxon>Eukaryota</taxon>
        <taxon>Metazoa</taxon>
        <taxon>Spiralia</taxon>
        <taxon>Lophotrochozoa</taxon>
        <taxon>Platyhelminthes</taxon>
        <taxon>Cestoda</taxon>
        <taxon>Eucestoda</taxon>
        <taxon>Cyclophyllidea</taxon>
        <taxon>Hymenolepididae</taxon>
        <taxon>Rodentolepis</taxon>
    </lineage>
</organism>
<gene>
    <name evidence="2" type="ORF">HNAJ_LOCUS1324</name>
</gene>
<dbReference type="Gene3D" id="3.30.565.10">
    <property type="entry name" value="Histidine kinase-like ATPase, C-terminal domain"/>
    <property type="match status" value="1"/>
</dbReference>
<dbReference type="InterPro" id="IPR052957">
    <property type="entry name" value="Auxin_embryo_med"/>
</dbReference>
<dbReference type="STRING" id="102285.A0A0R3T2X4"/>
<feature type="domain" description="Sacsin/Nov" evidence="1">
    <location>
        <begin position="866"/>
        <end position="928"/>
    </location>
</feature>
<dbReference type="Pfam" id="PF25794">
    <property type="entry name" value="SACS"/>
    <property type="match status" value="1"/>
</dbReference>
<evidence type="ECO:0000313" key="3">
    <source>
        <dbReference type="Proteomes" id="UP000278807"/>
    </source>
</evidence>
<dbReference type="Proteomes" id="UP000278807">
    <property type="component" value="Unassembled WGS sequence"/>
</dbReference>
<proteinExistence type="predicted"/>
<sequence>MLSGMAVHYPRSPMRDIGDLDVAVRNIISWMASNGQFPDPFHPEAIEYMARSRINPNNIPALVAHKTLIQKNNAQLWGFATVNPIVTLADLQKFLTHAYSTLGPVFCLPVAKQIFGVTEFHPAVLYAFNTNEIDSNYRPTTSDIMDEIIKCYNRKKTSIPPVGTGRSYNWWESVFTGNFLSLLNDPEAPSEQTPLDLETLKFNKLGIYGIRIRGFTNLLEALRSALSPKNYLSTAKQIQGSIESDMRQLYRSIKDKYVGESAIEILLNLFELLTNVAEKGPLRSILRTVLLFADYSPVERGERFRLLENEYRERSLEEIVDAFNKFFDSFLERVRNESADPQVSWQQLADLEKTLSSESFKSLLSSLASASDESYTGPKPKFLSIGGQVVVNKPRVEEEERLNTESNQEIEEVIDLPRLRNFLQHLTFITERSAETLLELSARNLNIPRSPNALQTITCILTDLSVSPSKRSLLIHPQESSFLALHRMSDFQMPSELCTQRSAVLDILSSCPVLQDPEIWSLWSYCSSSSLSSHWGSLEDFLSDASDEDKLREKYDLAIVKLVGHGYIRLSTNGTPRDLISALSRCTSESAEADSSAAVKLCDLLIGSVLLVNRFIPPSQCICVLSSHLSSLSEDLTWRKLIAALLCTIPLSLLAVVFSKIIQPALSENLIALQEGAGIANILQFYSATPFHNHLVTSIGVVGGLLGWSVWLDAFKTRRFSCSRQQPPIKTCSAFEQVETEGHKMPILLPKISNNAEAAIDQQEHQEVLLTSKILSPETKSENPVEAVTDCEGFIENLRRNEFGLGVDLNSEASELLKRFESRLNRSLDYLSRQLYGQPGHFILELIQNADDNTYASGVSPSVHFHLSDSELTVRNNEAIGFTQADISALCDVGLSTKIGNREEKTGRKGIGFKSVFAITNAPEIHSNGFHVRFGCLSENQQSGGILTPEWIHDPADEDQTFWRTCLRLPFSSSIGQGPTTILPYARNLLNHHLLLFLRRIGSITFQTDKKLSESLDLHLKRESQVLYSQGGQHPSILKLITITETRDGCLQLSKWLLLRKRFVVDVEKLSKISGSTDYFPSRTDITIAIPLATDGPPPTFPIYAFLPVRNVGFNFLLNADFDLTSSREDIDGTSVWNQFLVNQIPDVFESLIESVTHIQSSEQFPLSASGILGQILECLPINNRSSPASTLRIFACLEEKIRRKLSSVSWIPVLSGTQFANPNNVLLPSQNPTKKLDPSSPESFLFRLLVDRRGMREIDSTFLLPSVSSTIEDEIDLRLRIDLRVQKLNRLGVQQISADALIELASKLSEGGIAVVVIALSFPLSFCNSDELRQPGVLYVLLANIDASLRSFDSQHFVSFALRSAWQRRCLRKLRSLRIFPLTDGSLVSLDEGVSSDSEQLRNRNYLMIPPRTFVLNESTSKISYDEYIKLLSRLGPLLSTSVVNPPEACDLNPPLMLFSTNDELSLGLAIANSPLDVISKWIIPHQFDFTLENNENADWFIAATCLLAIHGDLSKHETVISHLPIVCEIEDGTTALYSPSKDVIFAPLKFLARLPDQEECEIMSAILKNKGSSVLMASSKYFESLDLADEEIQERWQKLFSTVGVSTIQTLISRKYCTERGSNISVLPENHPLRNSPVLGKISGEKSANVIIEDWDCPSLSDVILPWIEQISTHSPTEELVMRVCTKLFSLLNRKWKSNFEKYTNAVGRTPDSKESIVIGASSWLQNLRTHRWLAVSPLEMTDHTLIVAATNYPRSSVLMDFVSSSIYSPDAFTPTKFPLPLPTSLLGLVCTIWEPLSSLERPPNPDFLNALGVKVELDESTFKDLVNCLSSQRDNLPSLLTLDSMVQVYHLAQHVLKGSPPALFREIFASAILVPCTNCESRKRRRMVELLCSTDIDVDETYPIHCQFCDSRTNENSLKRSSPRVHFHLVPFNRTCWKAAKLPALESNPISEDCDEEEMIMVPRPSVKFNPSVTPRLDVSENRTELSTIYNDNFKSFFCDVLEVPKTSSLAEVLSMRPSPPKFEIDSQWRSAQESFGRTLGAWYALIHQCLEIDGDNTQQLCQLRRFPLLYDMNGNWRTPCQKNAKMLSKMSEDELIFCWSATDLASMVPRNCVLGHSMDTLSANFNEESSGSISDSHSLLLKVLALPVLEKVVSVNLDTATATMLSNPPRELYASLNFFRLLTKVWQSSSSYKTSEATVSDFMTTPKVGPEVFLVPDLTLRLQLSNSVIGWTIKCVSCRFCSGSLYVDSRFVSDLQTGSNEDCVSFLVGDKGSIKEQILIELTRVVFPAHRRNQLLLL</sequence>